<evidence type="ECO:0000313" key="9">
    <source>
        <dbReference type="EMBL" id="SUZ73901.1"/>
    </source>
</evidence>
<keyword evidence="3" id="KW-0997">Cell inner membrane</keyword>
<feature type="domain" description="TRAP C4-dicarboxylate transport system permease DctM subunit" evidence="8">
    <location>
        <begin position="4"/>
        <end position="415"/>
    </location>
</feature>
<dbReference type="PANTHER" id="PTHR33362">
    <property type="entry name" value="SIALIC ACID TRAP TRANSPORTER PERMEASE PROTEIN SIAT-RELATED"/>
    <property type="match status" value="1"/>
</dbReference>
<feature type="transmembrane region" description="Helical" evidence="7">
    <location>
        <begin position="391"/>
        <end position="414"/>
    </location>
</feature>
<gene>
    <name evidence="9" type="ORF">METZ01_LOCUS26755</name>
</gene>
<feature type="transmembrane region" description="Helical" evidence="7">
    <location>
        <begin position="219"/>
        <end position="250"/>
    </location>
</feature>
<dbReference type="GO" id="GO:0022857">
    <property type="term" value="F:transmembrane transporter activity"/>
    <property type="evidence" value="ECO:0007669"/>
    <property type="project" value="TreeGrafter"/>
</dbReference>
<evidence type="ECO:0000256" key="3">
    <source>
        <dbReference type="ARBA" id="ARBA00022519"/>
    </source>
</evidence>
<keyword evidence="5 7" id="KW-1133">Transmembrane helix</keyword>
<keyword evidence="6 7" id="KW-0472">Membrane</keyword>
<evidence type="ECO:0000256" key="4">
    <source>
        <dbReference type="ARBA" id="ARBA00022692"/>
    </source>
</evidence>
<name>A0A381Q3H7_9ZZZZ</name>
<dbReference type="PIRSF" id="PIRSF006066">
    <property type="entry name" value="HI0050"/>
    <property type="match status" value="1"/>
</dbReference>
<dbReference type="NCBIfam" id="TIGR00786">
    <property type="entry name" value="dctM"/>
    <property type="match status" value="1"/>
</dbReference>
<dbReference type="AlphaFoldDB" id="A0A381Q3H7"/>
<feature type="transmembrane region" description="Helical" evidence="7">
    <location>
        <begin position="312"/>
        <end position="342"/>
    </location>
</feature>
<dbReference type="GO" id="GO:0005886">
    <property type="term" value="C:plasma membrane"/>
    <property type="evidence" value="ECO:0007669"/>
    <property type="project" value="UniProtKB-SubCell"/>
</dbReference>
<dbReference type="InterPro" id="IPR010656">
    <property type="entry name" value="DctM"/>
</dbReference>
<feature type="transmembrane region" description="Helical" evidence="7">
    <location>
        <begin position="354"/>
        <end position="379"/>
    </location>
</feature>
<accession>A0A381Q3H7</accession>
<keyword evidence="2" id="KW-1003">Cell membrane</keyword>
<protein>
    <recommendedName>
        <fullName evidence="8">TRAP C4-dicarboxylate transport system permease DctM subunit domain-containing protein</fullName>
    </recommendedName>
</protein>
<evidence type="ECO:0000256" key="6">
    <source>
        <dbReference type="ARBA" id="ARBA00023136"/>
    </source>
</evidence>
<dbReference type="PANTHER" id="PTHR33362:SF5">
    <property type="entry name" value="C4-DICARBOXYLATE TRAP TRANSPORTER LARGE PERMEASE PROTEIN DCTM"/>
    <property type="match status" value="1"/>
</dbReference>
<evidence type="ECO:0000256" key="1">
    <source>
        <dbReference type="ARBA" id="ARBA00004429"/>
    </source>
</evidence>
<evidence type="ECO:0000256" key="7">
    <source>
        <dbReference type="SAM" id="Phobius"/>
    </source>
</evidence>
<dbReference type="InterPro" id="IPR004681">
    <property type="entry name" value="TRAP_DctM"/>
</dbReference>
<evidence type="ECO:0000256" key="2">
    <source>
        <dbReference type="ARBA" id="ARBA00022475"/>
    </source>
</evidence>
<organism evidence="9">
    <name type="scientific">marine metagenome</name>
    <dbReference type="NCBI Taxonomy" id="408172"/>
    <lineage>
        <taxon>unclassified sequences</taxon>
        <taxon>metagenomes</taxon>
        <taxon>ecological metagenomes</taxon>
    </lineage>
</organism>
<feature type="transmembrane region" description="Helical" evidence="7">
    <location>
        <begin position="169"/>
        <end position="193"/>
    </location>
</feature>
<feature type="transmembrane region" description="Helical" evidence="7">
    <location>
        <begin position="42"/>
        <end position="65"/>
    </location>
</feature>
<proteinExistence type="predicted"/>
<dbReference type="EMBL" id="UINC01001194">
    <property type="protein sequence ID" value="SUZ73901.1"/>
    <property type="molecule type" value="Genomic_DNA"/>
</dbReference>
<feature type="transmembrane region" description="Helical" evidence="7">
    <location>
        <begin position="270"/>
        <end position="292"/>
    </location>
</feature>
<evidence type="ECO:0000256" key="5">
    <source>
        <dbReference type="ARBA" id="ARBA00022989"/>
    </source>
</evidence>
<feature type="transmembrane region" description="Helical" evidence="7">
    <location>
        <begin position="6"/>
        <end position="30"/>
    </location>
</feature>
<reference evidence="9" key="1">
    <citation type="submission" date="2018-05" db="EMBL/GenBank/DDBJ databases">
        <authorList>
            <person name="Lanie J.A."/>
            <person name="Ng W.-L."/>
            <person name="Kazmierczak K.M."/>
            <person name="Andrzejewski T.M."/>
            <person name="Davidsen T.M."/>
            <person name="Wayne K.J."/>
            <person name="Tettelin H."/>
            <person name="Glass J.I."/>
            <person name="Rusch D."/>
            <person name="Podicherti R."/>
            <person name="Tsui H.-C.T."/>
            <person name="Winkler M.E."/>
        </authorList>
    </citation>
    <scope>NUCLEOTIDE SEQUENCE</scope>
</reference>
<dbReference type="Pfam" id="PF06808">
    <property type="entry name" value="DctM"/>
    <property type="match status" value="1"/>
</dbReference>
<evidence type="ECO:0000259" key="8">
    <source>
        <dbReference type="Pfam" id="PF06808"/>
    </source>
</evidence>
<keyword evidence="4 7" id="KW-0812">Transmembrane</keyword>
<feature type="transmembrane region" description="Helical" evidence="7">
    <location>
        <begin position="130"/>
        <end position="157"/>
    </location>
</feature>
<sequence>MGIITVVVVALLGAPLFAVVLAAAMLGFLATDVNLSVVAIEIYRITDTPLLVALPLFTFAGYVMAEAKTSERLMALTRALFGWMPAGLAIVGFVACALFTALTGASGVTIVALGALLLPMLKEAGYSEKYGLGLVTTSGSLGLLIVPSVPLILYGIVAQQLDVGEPFTIQQLFLAGLLPVVLMVSALAAWTMWRHGDANRTSFNARKVWTSLTQAKWEVALPFVVLGGVYSGVFAISEAAALTALYVMVIEVFVYREVAVAKIPTIIRDAMVMVGSIILILGCALAFTNFLIDTEVPQRLFEVIQERISSRVMFLILLNVLLLLLGALLDIFSAIVIMVPLILPVAIGYGIHPLHLGIIFLANLQIGYFTPPIGMNLFIASYRFNRPVLDLYAACLPFMVVLLIALLLITYIPALSLWFL</sequence>
<feature type="transmembrane region" description="Helical" evidence="7">
    <location>
        <begin position="85"/>
        <end position="118"/>
    </location>
</feature>
<comment type="subcellular location">
    <subcellularLocation>
        <location evidence="1">Cell inner membrane</location>
        <topology evidence="1">Multi-pass membrane protein</topology>
    </subcellularLocation>
</comment>